<name>C0INP1_9BACT</name>
<accession>C0INP1</accession>
<dbReference type="EMBL" id="EU408356">
    <property type="protein sequence ID" value="ACN58927.1"/>
    <property type="molecule type" value="Genomic_DNA"/>
</dbReference>
<organism evidence="2">
    <name type="scientific">uncultured bacterium BLR7</name>
    <dbReference type="NCBI Taxonomy" id="506523"/>
    <lineage>
        <taxon>Bacteria</taxon>
        <taxon>environmental samples</taxon>
    </lineage>
</organism>
<evidence type="ECO:0000313" key="2">
    <source>
        <dbReference type="EMBL" id="ACN58927.1"/>
    </source>
</evidence>
<proteinExistence type="predicted"/>
<keyword evidence="1" id="KW-0732">Signal</keyword>
<gene>
    <name evidence="2" type="ORF">AKSOIL_0085</name>
</gene>
<evidence type="ECO:0000256" key="1">
    <source>
        <dbReference type="SAM" id="SignalP"/>
    </source>
</evidence>
<feature type="chain" id="PRO_5002897591" evidence="1">
    <location>
        <begin position="26"/>
        <end position="274"/>
    </location>
</feature>
<dbReference type="AlphaFoldDB" id="C0INP1"/>
<reference evidence="2" key="1">
    <citation type="journal article" date="2009" name="ISME J.">
        <title>Functional metagenomics reveals diverse beta-lactamases in a remote Alaskan soil.</title>
        <authorList>
            <person name="Allen H.K."/>
            <person name="Moe L.A."/>
            <person name="Rodbumrer J."/>
            <person name="Gaarder A."/>
            <person name="Handelsman J."/>
        </authorList>
    </citation>
    <scope>NUCLEOTIDE SEQUENCE</scope>
</reference>
<protein>
    <submittedName>
        <fullName evidence="2">Uncharacterized protein</fullName>
    </submittedName>
</protein>
<sequence>MARRIFAVAFAMGAIAVTAAMPVWAGDEEEVPQFAGYWVRTGEPMFEPIEGAKEGEPVARLQVDSKDAEEIMAGNWANPILKPWVLDIVKKNAEDEIALKHVYQADDSCWPVTVPAILNMREAVQWLQTKDRITLLYQRDHQIRRIYMNQKHSDNPEPSWYGESVGHFEGDTLVVDTTGIKVAPMSFVDPFGTPHTKDLHVIERYRVVTDKTGKGLEATIRVEDPGAFNMPWVGKVMYRPNRAQQIEEIICEENNVSFDGATFGPLPEEKNSPF</sequence>
<feature type="signal peptide" evidence="1">
    <location>
        <begin position="1"/>
        <end position="25"/>
    </location>
</feature>